<dbReference type="InterPro" id="IPR002877">
    <property type="entry name" value="RNA_MeTrfase_FtsJ_dom"/>
</dbReference>
<keyword evidence="9" id="KW-1185">Reference proteome</keyword>
<dbReference type="PROSITE" id="PS51614">
    <property type="entry name" value="SAM_MT_ADRIFT"/>
    <property type="match status" value="1"/>
</dbReference>
<feature type="binding site" evidence="7">
    <location>
        <position position="254"/>
    </location>
    <ligand>
        <name>S-adenosyl-L-methionine</name>
        <dbReference type="ChEBI" id="CHEBI:59789"/>
    </ligand>
</feature>
<dbReference type="EC" id="2.1.1.296" evidence="1"/>
<comment type="catalytic activity">
    <reaction evidence="6">
        <text>a 5'-end (N(7)-methyl 5'-triphosphoguanosine)-(2'-O-methyl-ribonucleoside)-(ribonucleotide) in mRNA + S-adenosyl-L-methionine = a 5'-end (N(7)-methyl 5'-triphosphoguanosine)-(2'-O-methyl-ribonucleoside)-(2'-O-methyl-ribonucleotide) in mRNA + S-adenosyl-L-homocysteine + H(+)</text>
        <dbReference type="Rhea" id="RHEA:67024"/>
        <dbReference type="Rhea" id="RHEA-COMP:17169"/>
        <dbReference type="Rhea" id="RHEA-COMP:17170"/>
        <dbReference type="ChEBI" id="CHEBI:15378"/>
        <dbReference type="ChEBI" id="CHEBI:57856"/>
        <dbReference type="ChEBI" id="CHEBI:59789"/>
        <dbReference type="ChEBI" id="CHEBI:167612"/>
        <dbReference type="ChEBI" id="CHEBI:167614"/>
        <dbReference type="EC" id="2.1.1.296"/>
    </reaction>
</comment>
<protein>
    <recommendedName>
        <fullName evidence="2">Cap-specific mRNA (nucleoside-2'-O-)-methyltransferase 2</fullName>
        <ecNumber evidence="1">2.1.1.296</ecNumber>
    </recommendedName>
</protein>
<evidence type="ECO:0000256" key="7">
    <source>
        <dbReference type="PROSITE-ProRule" id="PRU00946"/>
    </source>
</evidence>
<dbReference type="Pfam" id="PF01728">
    <property type="entry name" value="FtsJ"/>
    <property type="match status" value="1"/>
</dbReference>
<feature type="binding site" evidence="7">
    <location>
        <position position="167"/>
    </location>
    <ligand>
        <name>S-adenosyl-L-methionine</name>
        <dbReference type="ChEBI" id="CHEBI:59789"/>
    </ligand>
</feature>
<dbReference type="RefSeq" id="XP_046591883.1">
    <property type="nucleotide sequence ID" value="XM_046735927.1"/>
</dbReference>
<evidence type="ECO:0000256" key="1">
    <source>
        <dbReference type="ARBA" id="ARBA00012770"/>
    </source>
</evidence>
<organism evidence="9 10">
    <name type="scientific">Neodiprion lecontei</name>
    <name type="common">Redheaded pine sawfly</name>
    <dbReference type="NCBI Taxonomy" id="441921"/>
    <lineage>
        <taxon>Eukaryota</taxon>
        <taxon>Metazoa</taxon>
        <taxon>Ecdysozoa</taxon>
        <taxon>Arthropoda</taxon>
        <taxon>Hexapoda</taxon>
        <taxon>Insecta</taxon>
        <taxon>Pterygota</taxon>
        <taxon>Neoptera</taxon>
        <taxon>Endopterygota</taxon>
        <taxon>Hymenoptera</taxon>
        <taxon>Tenthredinoidea</taxon>
        <taxon>Diprionidae</taxon>
        <taxon>Diprioninae</taxon>
        <taxon>Neodiprion</taxon>
    </lineage>
</organism>
<dbReference type="PANTHER" id="PTHR16121">
    <property type="entry name" value="CAP-SPECIFIC MRNA (NUCLEOSIDE-2'-O-)-METHYLTRANSFERASE 1-RELATED"/>
    <property type="match status" value="1"/>
</dbReference>
<dbReference type="GeneID" id="107219211"/>
<evidence type="ECO:0000256" key="5">
    <source>
        <dbReference type="ARBA" id="ARBA00022691"/>
    </source>
</evidence>
<dbReference type="InterPro" id="IPR050851">
    <property type="entry name" value="mRNA_Cap_2O-Ribose_MeTrfase"/>
</dbReference>
<dbReference type="InterPro" id="IPR025807">
    <property type="entry name" value="Adrift-typ_MeTrfase"/>
</dbReference>
<evidence type="ECO:0000256" key="4">
    <source>
        <dbReference type="ARBA" id="ARBA00022679"/>
    </source>
</evidence>
<evidence type="ECO:0000259" key="8">
    <source>
        <dbReference type="PROSITE" id="PS51614"/>
    </source>
</evidence>
<keyword evidence="4 7" id="KW-0808">Transferase</keyword>
<dbReference type="PANTHER" id="PTHR16121:SF2">
    <property type="entry name" value="CAP-SPECIFIC MRNA (NUCLEOSIDE-2'-O-)-METHYLTRANSFERASE 2"/>
    <property type="match status" value="1"/>
</dbReference>
<feature type="domain" description="Adrift-type SAM-dependent 2'-O-MTase" evidence="8">
    <location>
        <begin position="128"/>
        <end position="341"/>
    </location>
</feature>
<accession>A0ABM3FV39</accession>
<dbReference type="InterPro" id="IPR029063">
    <property type="entry name" value="SAM-dependent_MTases_sf"/>
</dbReference>
<dbReference type="Proteomes" id="UP000829291">
    <property type="component" value="Chromosome 3"/>
</dbReference>
<proteinExistence type="predicted"/>
<evidence type="ECO:0000313" key="10">
    <source>
        <dbReference type="RefSeq" id="XP_046591883.1"/>
    </source>
</evidence>
<dbReference type="SUPFAM" id="SSF53335">
    <property type="entry name" value="S-adenosyl-L-methionine-dependent methyltransferases"/>
    <property type="match status" value="1"/>
</dbReference>
<evidence type="ECO:0000313" key="9">
    <source>
        <dbReference type="Proteomes" id="UP000829291"/>
    </source>
</evidence>
<keyword evidence="3 7" id="KW-0489">Methyltransferase</keyword>
<feature type="active site" description="Proton acceptor" evidence="7">
    <location>
        <position position="294"/>
    </location>
</feature>
<keyword evidence="5 7" id="KW-0949">S-adenosyl-L-methionine</keyword>
<dbReference type="Gene3D" id="3.40.50.12760">
    <property type="match status" value="1"/>
</dbReference>
<sequence length="721" mass="82681">MGSKEDIFGKKRHLNEMSNAELPKAFTSSNRNHWQKRSRSDKAFEPLVESLFKKQFLIENDNFIIPKPETMFTDNPWDINRLQILKRELNDIKNKLNDYDIATWHQHTSRRNRAGDVQWRLRNEIDPEFLTQAWCKFYENVSCFPLVPNTAVKAEKLLSVHLCEAPGAFITSLNHWLRLNAPNVQWDWTAMTLNPYYEGNPLSCMINDDRFIISSLNQWCFGSDYTGNLMNLKNMMNLVEKCQEKGDVLLVTADGSIDCTNDPGEQESTVAPLHYCEAVTGLLLLSEHGSLLLKMFTIFEHDSLCLVYLISCLFHQVFINKPATSKEGNSEIYLVCLDYRGPSYIAPYLNILKKYYEKRPDKSMFRKEDIPDEFFQQMISCGEFFKAYQSEVILKNIEAYHCGEDNGQLDFETKKIKRLVANKFISTYGLRKLENESLEVVGKTKLTHIHSINLDPRIPDGSYNRRRVMENLEPECLLLTLCQNLIPIQVREMTRWFTFTGPLDALQICCGKLFLKVQSSKFCTGKFLKIRNRVFELSEKLGIDHPCSQVESIRNFVNVLESDTKNYKYLGFEPSITQNNNSSLSKINKELENILEGDSLVLIGYSLLTQLNVGILYILAHTFKSLGVILDEKFGCIIILKHNLHTKSILECFKEVLNATIKAEASGESVLSVLPVTKLCESDLYPNIVDANHWTIAHCVKGIGECVQKKLSTQMGITGHS</sequence>
<evidence type="ECO:0000256" key="2">
    <source>
        <dbReference type="ARBA" id="ARBA00021134"/>
    </source>
</evidence>
<gene>
    <name evidence="10" type="primary">LOC107219211</name>
</gene>
<reference evidence="10" key="1">
    <citation type="submission" date="2025-08" db="UniProtKB">
        <authorList>
            <consortium name="RefSeq"/>
        </authorList>
    </citation>
    <scope>IDENTIFICATION</scope>
    <source>
        <tissue evidence="10">Thorax and Abdomen</tissue>
    </source>
</reference>
<name>A0ABM3FV39_NEOLC</name>
<feature type="binding site" evidence="7">
    <location>
        <position position="186"/>
    </location>
    <ligand>
        <name>S-adenosyl-L-methionine</name>
        <dbReference type="ChEBI" id="CHEBI:59789"/>
    </ligand>
</feature>
<evidence type="ECO:0000256" key="6">
    <source>
        <dbReference type="ARBA" id="ARBA00049477"/>
    </source>
</evidence>
<evidence type="ECO:0000256" key="3">
    <source>
        <dbReference type="ARBA" id="ARBA00022603"/>
    </source>
</evidence>